<name>A0A1G7KV58_9SPHN</name>
<gene>
    <name evidence="1" type="ORF">SAMN05216557_103268</name>
</gene>
<dbReference type="Proteomes" id="UP000323502">
    <property type="component" value="Unassembled WGS sequence"/>
</dbReference>
<protein>
    <submittedName>
        <fullName evidence="1">Uncharacterized protein</fullName>
    </submittedName>
</protein>
<evidence type="ECO:0000313" key="1">
    <source>
        <dbReference type="EMBL" id="SDF41148.1"/>
    </source>
</evidence>
<organism evidence="1 2">
    <name type="scientific">Sphingomonas carotinifaciens</name>
    <dbReference type="NCBI Taxonomy" id="1166323"/>
    <lineage>
        <taxon>Bacteria</taxon>
        <taxon>Pseudomonadati</taxon>
        <taxon>Pseudomonadota</taxon>
        <taxon>Alphaproteobacteria</taxon>
        <taxon>Sphingomonadales</taxon>
        <taxon>Sphingomonadaceae</taxon>
        <taxon>Sphingomonas</taxon>
    </lineage>
</organism>
<proteinExistence type="predicted"/>
<reference evidence="1 2" key="1">
    <citation type="submission" date="2016-10" db="EMBL/GenBank/DDBJ databases">
        <authorList>
            <person name="Varghese N."/>
            <person name="Submissions S."/>
        </authorList>
    </citation>
    <scope>NUCLEOTIDE SEQUENCE [LARGE SCALE GENOMIC DNA]</scope>
    <source>
        <strain evidence="1 2">S7-754</strain>
    </source>
</reference>
<dbReference type="EMBL" id="FNBI01000003">
    <property type="protein sequence ID" value="SDF41148.1"/>
    <property type="molecule type" value="Genomic_DNA"/>
</dbReference>
<keyword evidence="2" id="KW-1185">Reference proteome</keyword>
<dbReference type="AlphaFoldDB" id="A0A1G7KV58"/>
<evidence type="ECO:0000313" key="2">
    <source>
        <dbReference type="Proteomes" id="UP000323502"/>
    </source>
</evidence>
<sequence length="35" mass="3983">MEEGVKALLTVAFQPIFKLDWYDRAWAGAEHFGGQ</sequence>
<accession>A0A1G7KV58</accession>